<dbReference type="PANTHER" id="PTHR43763:SF6">
    <property type="entry name" value="XAA-PRO AMINOPEPTIDASE 1"/>
    <property type="match status" value="1"/>
</dbReference>
<dbReference type="OrthoDB" id="9995434at2759"/>
<feature type="domain" description="Peptidase M24 C-terminal" evidence="8">
    <location>
        <begin position="529"/>
        <end position="592"/>
    </location>
</feature>
<keyword evidence="4" id="KW-0378">Hydrolase</keyword>
<dbReference type="InterPro" id="IPR032416">
    <property type="entry name" value="Peptidase_M24_C"/>
</dbReference>
<dbReference type="GO" id="GO:0046872">
    <property type="term" value="F:metal ion binding"/>
    <property type="evidence" value="ECO:0007669"/>
    <property type="project" value="UniProtKB-KW"/>
</dbReference>
<evidence type="ECO:0000313" key="9">
    <source>
        <dbReference type="EMBL" id="EJT46658.1"/>
    </source>
</evidence>
<keyword evidence="5" id="KW-0464">Manganese</keyword>
<dbReference type="Pfam" id="PF16189">
    <property type="entry name" value="Creatinase_N_2"/>
    <property type="match status" value="1"/>
</dbReference>
<evidence type="ECO:0000256" key="1">
    <source>
        <dbReference type="ARBA" id="ARBA00001936"/>
    </source>
</evidence>
<dbReference type="EMBL" id="ALBS01000281">
    <property type="protein sequence ID" value="EJT46658.1"/>
    <property type="molecule type" value="Genomic_DNA"/>
</dbReference>
<dbReference type="InterPro" id="IPR029149">
    <property type="entry name" value="Creatin/AminoP/Spt16_N"/>
</dbReference>
<proteinExistence type="inferred from homology"/>
<keyword evidence="3" id="KW-0479">Metal-binding</keyword>
<protein>
    <submittedName>
        <fullName evidence="9">Cytoplasm protein</fullName>
    </submittedName>
</protein>
<dbReference type="GO" id="GO:0005737">
    <property type="term" value="C:cytoplasm"/>
    <property type="evidence" value="ECO:0007669"/>
    <property type="project" value="UniProtKB-ARBA"/>
</dbReference>
<comment type="similarity">
    <text evidence="2">Belongs to the peptidase M24B family.</text>
</comment>
<evidence type="ECO:0000313" key="10">
    <source>
        <dbReference type="Proteomes" id="UP000002748"/>
    </source>
</evidence>
<reference evidence="9 10" key="1">
    <citation type="journal article" date="2012" name="Eukaryot. Cell">
        <title>Draft genome sequence of CBS 2479, the standard type strain of Trichosporon asahii.</title>
        <authorList>
            <person name="Yang R.Y."/>
            <person name="Li H.T."/>
            <person name="Zhu H."/>
            <person name="Zhou G.P."/>
            <person name="Wang M."/>
            <person name="Wang L."/>
        </authorList>
    </citation>
    <scope>NUCLEOTIDE SEQUENCE [LARGE SCALE GENOMIC DNA]</scope>
    <source>
        <strain evidence="10">ATCC 90039 / CBS 2479 / JCM 2466 / KCTC 7840 / NCYC 2677 / UAMH 7654</strain>
    </source>
</reference>
<gene>
    <name evidence="9" type="ORF">A1Q1_04729</name>
</gene>
<organism evidence="9 10">
    <name type="scientific">Trichosporon asahii var. asahii (strain ATCC 90039 / CBS 2479 / JCM 2466 / KCTC 7840 / NBRC 103889/ NCYC 2677 / UAMH 7654)</name>
    <name type="common">Yeast</name>
    <dbReference type="NCBI Taxonomy" id="1186058"/>
    <lineage>
        <taxon>Eukaryota</taxon>
        <taxon>Fungi</taxon>
        <taxon>Dikarya</taxon>
        <taxon>Basidiomycota</taxon>
        <taxon>Agaricomycotina</taxon>
        <taxon>Tremellomycetes</taxon>
        <taxon>Trichosporonales</taxon>
        <taxon>Trichosporonaceae</taxon>
        <taxon>Trichosporon</taxon>
    </lineage>
</organism>
<dbReference type="InterPro" id="IPR050422">
    <property type="entry name" value="X-Pro_aminopeptidase_P"/>
</dbReference>
<dbReference type="HOGENOM" id="CLU_011781_2_3_1"/>
<evidence type="ECO:0000256" key="4">
    <source>
        <dbReference type="ARBA" id="ARBA00022801"/>
    </source>
</evidence>
<feature type="domain" description="Peptidase M24" evidence="7">
    <location>
        <begin position="303"/>
        <end position="517"/>
    </location>
</feature>
<comment type="caution">
    <text evidence="9">The sequence shown here is derived from an EMBL/GenBank/DDBJ whole genome shotgun (WGS) entry which is preliminary data.</text>
</comment>
<evidence type="ECO:0000256" key="5">
    <source>
        <dbReference type="ARBA" id="ARBA00023211"/>
    </source>
</evidence>
<evidence type="ECO:0000256" key="3">
    <source>
        <dbReference type="ARBA" id="ARBA00022723"/>
    </source>
</evidence>
<dbReference type="Pfam" id="PF16188">
    <property type="entry name" value="Peptidase_M24_C"/>
    <property type="match status" value="1"/>
</dbReference>
<dbReference type="SUPFAM" id="SSF55920">
    <property type="entry name" value="Creatinase/aminopeptidase"/>
    <property type="match status" value="1"/>
</dbReference>
<comment type="cofactor">
    <cofactor evidence="1">
        <name>Mn(2+)</name>
        <dbReference type="ChEBI" id="CHEBI:29035"/>
    </cofactor>
</comment>
<evidence type="ECO:0000259" key="8">
    <source>
        <dbReference type="Pfam" id="PF16188"/>
    </source>
</evidence>
<feature type="region of interest" description="Disordered" evidence="6">
    <location>
        <begin position="221"/>
        <end position="258"/>
    </location>
</feature>
<dbReference type="InterPro" id="IPR036005">
    <property type="entry name" value="Creatinase/aminopeptidase-like"/>
</dbReference>
<dbReference type="GO" id="GO:0070006">
    <property type="term" value="F:metalloaminopeptidase activity"/>
    <property type="evidence" value="ECO:0007669"/>
    <property type="project" value="InterPro"/>
</dbReference>
<dbReference type="Pfam" id="PF00557">
    <property type="entry name" value="Peptidase_M24"/>
    <property type="match status" value="1"/>
</dbReference>
<dbReference type="Gene3D" id="3.90.230.10">
    <property type="entry name" value="Creatinase/methionine aminopeptidase superfamily"/>
    <property type="match status" value="1"/>
</dbReference>
<evidence type="ECO:0000256" key="2">
    <source>
        <dbReference type="ARBA" id="ARBA00008766"/>
    </source>
</evidence>
<feature type="compositionally biased region" description="Basic and acidic residues" evidence="6">
    <location>
        <begin position="221"/>
        <end position="237"/>
    </location>
</feature>
<dbReference type="InterPro" id="IPR033740">
    <property type="entry name" value="Pept_M24B"/>
</dbReference>
<evidence type="ECO:0000259" key="7">
    <source>
        <dbReference type="Pfam" id="PF00557"/>
    </source>
</evidence>
<dbReference type="KEGG" id="tasa:A1Q1_04729"/>
<evidence type="ECO:0000256" key="6">
    <source>
        <dbReference type="SAM" id="MobiDB-lite"/>
    </source>
</evidence>
<accession>J5QCK2</accession>
<dbReference type="GeneID" id="25988241"/>
<name>J5QCK2_TRIAS</name>
<dbReference type="RefSeq" id="XP_014178442.1">
    <property type="nucleotide sequence ID" value="XM_014322967.1"/>
</dbReference>
<sequence length="593" mass="65602">MAALDARARLAALRELMRERNIGVYWTLMKQGMPDVPSWSAWLKELGPTTRVGIDPHVLSAADAKPLSEALAKDPTRSLVPVNENLVDLVWGQGRPPRPSNPIFRLGDEYAGESVGSKLSKLRENLTKTGSPGTVITNLDEVAWLFNLRGSDIPYNPVFFAYAIVTRDDATLYVNPASVPQDVRDYLSQNNVAVLEYDKVWPALASWRRLIEEQKAAEKAKAEAEAAADQERKDKLPTPEPPKPEPAANGAGPKEKVQKTDKVLIGRKTSWAVANALGDENVEARRSWVEDAKARKNAVEIEGFRRSHIRDGAALVRYFAWLEEALGKGEKINEFDAATQLEKFRGENKLFKGLSFDTISSTGANAAIIHYKPDEENSAVIDVNQVYLCDSGGHSTLAPRPPRRSAPSPESATSVCFHVLFKLTPGLDEMVFPAGTTGYVLDTVARRALWKDGLDYRHGTGHGVGHFLNVHEGPQGIGPRVAYNAIGLQEGMVLSNEPGYYEDGKFGIRIESVVCVKNAPTPNNFGGKGYLEFENFTMCPIQTKMIDLRLLSQDEKDWLNKYHQEVLAKVKPELEALGDQRAIAYLERECEVI</sequence>
<dbReference type="VEuPathDB" id="FungiDB:A1Q1_04729"/>
<dbReference type="InterPro" id="IPR000994">
    <property type="entry name" value="Pept_M24"/>
</dbReference>
<dbReference type="Proteomes" id="UP000002748">
    <property type="component" value="Unassembled WGS sequence"/>
</dbReference>
<dbReference type="PANTHER" id="PTHR43763">
    <property type="entry name" value="XAA-PRO AMINOPEPTIDASE 1"/>
    <property type="match status" value="1"/>
</dbReference>
<dbReference type="CDD" id="cd01085">
    <property type="entry name" value="APP"/>
    <property type="match status" value="1"/>
</dbReference>
<dbReference type="AlphaFoldDB" id="J5QCK2"/>
<dbReference type="FunFam" id="3.90.230.10:FF:000007">
    <property type="entry name" value="Xaa-Pro aminopeptidase P"/>
    <property type="match status" value="1"/>
</dbReference>
<dbReference type="Gene3D" id="3.40.350.10">
    <property type="entry name" value="Creatinase/prolidase N-terminal domain"/>
    <property type="match status" value="2"/>
</dbReference>